<proteinExistence type="inferred from homology"/>
<feature type="transmembrane region" description="Helical" evidence="7">
    <location>
        <begin position="79"/>
        <end position="101"/>
    </location>
</feature>
<gene>
    <name evidence="9" type="ORF">BJ085DRAFT_6931</name>
</gene>
<feature type="non-terminal residue" evidence="9">
    <location>
        <position position="146"/>
    </location>
</feature>
<sequence>QRTAYILLAANTAVFALWRIPRLQPFMTRHFTHHPYSGRSYTLVTSAFSHASLMHFAFNMMGIYYFVGPVVNAMTPETFPAFYVSAAAAASFLHHAGTLLLVNPATVLPALGASGVLYSILAIFCNLFPHAQLQIVFLPFWQFEAG</sequence>
<dbReference type="STRING" id="215637.A0A4P9ZSV2"/>
<evidence type="ECO:0000259" key="8">
    <source>
        <dbReference type="Pfam" id="PF01694"/>
    </source>
</evidence>
<dbReference type="PANTHER" id="PTHR43731">
    <property type="entry name" value="RHOMBOID PROTEASE"/>
    <property type="match status" value="1"/>
</dbReference>
<dbReference type="GO" id="GO:0016020">
    <property type="term" value="C:membrane"/>
    <property type="evidence" value="ECO:0007669"/>
    <property type="project" value="UniProtKB-SubCell"/>
</dbReference>
<evidence type="ECO:0000256" key="5">
    <source>
        <dbReference type="ARBA" id="ARBA00022989"/>
    </source>
</evidence>
<dbReference type="Gene3D" id="1.20.1540.10">
    <property type="entry name" value="Rhomboid-like"/>
    <property type="match status" value="1"/>
</dbReference>
<evidence type="ECO:0000256" key="2">
    <source>
        <dbReference type="ARBA" id="ARBA00009045"/>
    </source>
</evidence>
<keyword evidence="5 7" id="KW-1133">Transmembrane helix</keyword>
<dbReference type="AlphaFoldDB" id="A0A4P9ZSV2"/>
<dbReference type="SUPFAM" id="SSF144091">
    <property type="entry name" value="Rhomboid-like"/>
    <property type="match status" value="1"/>
</dbReference>
<evidence type="ECO:0000256" key="6">
    <source>
        <dbReference type="ARBA" id="ARBA00023136"/>
    </source>
</evidence>
<dbReference type="GO" id="GO:0006465">
    <property type="term" value="P:signal peptide processing"/>
    <property type="evidence" value="ECO:0007669"/>
    <property type="project" value="TreeGrafter"/>
</dbReference>
<protein>
    <recommendedName>
        <fullName evidence="8">Peptidase S54 rhomboid domain-containing protein</fullName>
    </recommendedName>
</protein>
<organism evidence="9 10">
    <name type="scientific">Dimargaris cristalligena</name>
    <dbReference type="NCBI Taxonomy" id="215637"/>
    <lineage>
        <taxon>Eukaryota</taxon>
        <taxon>Fungi</taxon>
        <taxon>Fungi incertae sedis</taxon>
        <taxon>Zoopagomycota</taxon>
        <taxon>Kickxellomycotina</taxon>
        <taxon>Dimargaritomycetes</taxon>
        <taxon>Dimargaritales</taxon>
        <taxon>Dimargaritaceae</taxon>
        <taxon>Dimargaris</taxon>
    </lineage>
</organism>
<dbReference type="InterPro" id="IPR050925">
    <property type="entry name" value="Rhomboid_protease_S54"/>
</dbReference>
<feature type="transmembrane region" description="Helical" evidence="7">
    <location>
        <begin position="107"/>
        <end position="128"/>
    </location>
</feature>
<comment type="similarity">
    <text evidence="2">Belongs to the peptidase S54 family.</text>
</comment>
<comment type="subcellular location">
    <subcellularLocation>
        <location evidence="1">Membrane</location>
        <topology evidence="1">Multi-pass membrane protein</topology>
    </subcellularLocation>
</comment>
<evidence type="ECO:0000256" key="7">
    <source>
        <dbReference type="SAM" id="Phobius"/>
    </source>
</evidence>
<feature type="non-terminal residue" evidence="9">
    <location>
        <position position="1"/>
    </location>
</feature>
<evidence type="ECO:0000313" key="9">
    <source>
        <dbReference type="EMBL" id="RKP35802.1"/>
    </source>
</evidence>
<keyword evidence="6 7" id="KW-0472">Membrane</keyword>
<dbReference type="PANTHER" id="PTHR43731:SF14">
    <property type="entry name" value="PRESENILIN-ASSOCIATED RHOMBOID-LIKE PROTEIN, MITOCHONDRIAL"/>
    <property type="match status" value="1"/>
</dbReference>
<name>A0A4P9ZSV2_9FUNG</name>
<dbReference type="Proteomes" id="UP000268162">
    <property type="component" value="Unassembled WGS sequence"/>
</dbReference>
<feature type="domain" description="Peptidase S54 rhomboid" evidence="8">
    <location>
        <begin position="39"/>
        <end position="139"/>
    </location>
</feature>
<evidence type="ECO:0000256" key="4">
    <source>
        <dbReference type="ARBA" id="ARBA00022801"/>
    </source>
</evidence>
<accession>A0A4P9ZSV2</accession>
<feature type="transmembrane region" description="Helical" evidence="7">
    <location>
        <begin position="5"/>
        <end position="21"/>
    </location>
</feature>
<dbReference type="InterPro" id="IPR022764">
    <property type="entry name" value="Peptidase_S54_rhomboid_dom"/>
</dbReference>
<evidence type="ECO:0000256" key="3">
    <source>
        <dbReference type="ARBA" id="ARBA00022692"/>
    </source>
</evidence>
<keyword evidence="3 7" id="KW-0812">Transmembrane</keyword>
<dbReference type="GO" id="GO:0004252">
    <property type="term" value="F:serine-type endopeptidase activity"/>
    <property type="evidence" value="ECO:0007669"/>
    <property type="project" value="InterPro"/>
</dbReference>
<dbReference type="Pfam" id="PF01694">
    <property type="entry name" value="Rhomboid"/>
    <property type="match status" value="1"/>
</dbReference>
<dbReference type="InterPro" id="IPR035952">
    <property type="entry name" value="Rhomboid-like_sf"/>
</dbReference>
<evidence type="ECO:0000313" key="10">
    <source>
        <dbReference type="Proteomes" id="UP000268162"/>
    </source>
</evidence>
<evidence type="ECO:0000256" key="1">
    <source>
        <dbReference type="ARBA" id="ARBA00004141"/>
    </source>
</evidence>
<dbReference type="EMBL" id="ML002784">
    <property type="protein sequence ID" value="RKP35802.1"/>
    <property type="molecule type" value="Genomic_DNA"/>
</dbReference>
<keyword evidence="4" id="KW-0378">Hydrolase</keyword>
<reference evidence="10" key="1">
    <citation type="journal article" date="2018" name="Nat. Microbiol.">
        <title>Leveraging single-cell genomics to expand the fungal tree of life.</title>
        <authorList>
            <person name="Ahrendt S.R."/>
            <person name="Quandt C.A."/>
            <person name="Ciobanu D."/>
            <person name="Clum A."/>
            <person name="Salamov A."/>
            <person name="Andreopoulos B."/>
            <person name="Cheng J.F."/>
            <person name="Woyke T."/>
            <person name="Pelin A."/>
            <person name="Henrissat B."/>
            <person name="Reynolds N.K."/>
            <person name="Benny G.L."/>
            <person name="Smith M.E."/>
            <person name="James T.Y."/>
            <person name="Grigoriev I.V."/>
        </authorList>
    </citation>
    <scope>NUCLEOTIDE SEQUENCE [LARGE SCALE GENOMIC DNA]</scope>
    <source>
        <strain evidence="10">RSA 468</strain>
    </source>
</reference>
<keyword evidence="10" id="KW-1185">Reference proteome</keyword>
<feature type="transmembrane region" description="Helical" evidence="7">
    <location>
        <begin position="41"/>
        <end position="67"/>
    </location>
</feature>